<dbReference type="KEGG" id="elio:KO353_11470"/>
<dbReference type="Proteomes" id="UP000694001">
    <property type="component" value="Chromosome"/>
</dbReference>
<gene>
    <name evidence="1" type="ORF">KO353_11470</name>
</gene>
<accession>A0A975U173</accession>
<sequence length="78" mass="8518">MPFDVQKLSVLAYANGFTLWHYRNDSDDRAAMLSAGYFDQSAHLLRRGDMLLARASDSFAILHVTANTGTAVTVAAIV</sequence>
<proteinExistence type="predicted"/>
<dbReference type="RefSeq" id="WP_218284841.1">
    <property type="nucleotide sequence ID" value="NZ_CP076448.1"/>
</dbReference>
<protein>
    <submittedName>
        <fullName evidence="1">Uncharacterized protein</fullName>
    </submittedName>
</protein>
<keyword evidence="2" id="KW-1185">Reference proteome</keyword>
<name>A0A975U173_9PROT</name>
<evidence type="ECO:0000313" key="1">
    <source>
        <dbReference type="EMBL" id="QXM23908.1"/>
    </source>
</evidence>
<evidence type="ECO:0000313" key="2">
    <source>
        <dbReference type="Proteomes" id="UP000694001"/>
    </source>
</evidence>
<dbReference type="AlphaFoldDB" id="A0A975U173"/>
<organism evidence="1 2">
    <name type="scientific">Elioraea tepida</name>
    <dbReference type="NCBI Taxonomy" id="2843330"/>
    <lineage>
        <taxon>Bacteria</taxon>
        <taxon>Pseudomonadati</taxon>
        <taxon>Pseudomonadota</taxon>
        <taxon>Alphaproteobacteria</taxon>
        <taxon>Acetobacterales</taxon>
        <taxon>Elioraeaceae</taxon>
        <taxon>Elioraea</taxon>
    </lineage>
</organism>
<reference evidence="1" key="1">
    <citation type="submission" date="2021-06" db="EMBL/GenBank/DDBJ databases">
        <title>Elioraea tepida, sp. nov., a moderately thermophilic aerobic anoxygenic phototrophic bacterium isolated from an alkaline siliceous hot spring mat community in Yellowstone National Park, WY, USA.</title>
        <authorList>
            <person name="Saini M.K."/>
            <person name="Yoshida S."/>
            <person name="Sebastian A."/>
            <person name="Hirose S."/>
            <person name="Hara E."/>
            <person name="Tamaki H."/>
            <person name="Soulier N.T."/>
            <person name="Albert I."/>
            <person name="Hanada S."/>
            <person name="Bryant D.A."/>
            <person name="Tank M."/>
        </authorList>
    </citation>
    <scope>NUCLEOTIDE SEQUENCE</scope>
    <source>
        <strain evidence="1">MS-P2</strain>
    </source>
</reference>
<dbReference type="EMBL" id="CP076448">
    <property type="protein sequence ID" value="QXM23908.1"/>
    <property type="molecule type" value="Genomic_DNA"/>
</dbReference>